<dbReference type="InterPro" id="IPR050194">
    <property type="entry name" value="Glycosyltransferase_grp1"/>
</dbReference>
<comment type="caution">
    <text evidence="3">The sequence shown here is derived from an EMBL/GenBank/DDBJ whole genome shotgun (WGS) entry which is preliminary data.</text>
</comment>
<accession>A0A2A2TF12</accession>
<protein>
    <submittedName>
        <fullName evidence="3">Colanic acid biosynthesis glycosyltransferase WcaL</fullName>
    </submittedName>
</protein>
<dbReference type="PANTHER" id="PTHR45947:SF15">
    <property type="entry name" value="TEICHURONIC ACID BIOSYNTHESIS GLYCOSYLTRANSFERASE TUAC-RELATED"/>
    <property type="match status" value="1"/>
</dbReference>
<reference evidence="3 4" key="1">
    <citation type="submission" date="2017-08" db="EMBL/GenBank/DDBJ databases">
        <title>Draft genome sequence of filamentous cyanobacterium Calothrix elsteri CCALA 953.</title>
        <authorList>
            <person name="Gagunashvili A.N."/>
            <person name="Elster J."/>
            <person name="Andresson O.S."/>
        </authorList>
    </citation>
    <scope>NUCLEOTIDE SEQUENCE [LARGE SCALE GENOMIC DNA]</scope>
    <source>
        <strain evidence="3 4">CCALA 953</strain>
    </source>
</reference>
<gene>
    <name evidence="3" type="ORF">CK510_20500</name>
</gene>
<dbReference type="Gene3D" id="3.40.50.2000">
    <property type="entry name" value="Glycogen Phosphorylase B"/>
    <property type="match status" value="2"/>
</dbReference>
<name>A0A2A2TF12_9CYAN</name>
<evidence type="ECO:0000313" key="3">
    <source>
        <dbReference type="EMBL" id="PAX52225.1"/>
    </source>
</evidence>
<organism evidence="3 4">
    <name type="scientific">Brunnivagina elsteri CCALA 953</name>
    <dbReference type="NCBI Taxonomy" id="987040"/>
    <lineage>
        <taxon>Bacteria</taxon>
        <taxon>Bacillati</taxon>
        <taxon>Cyanobacteriota</taxon>
        <taxon>Cyanophyceae</taxon>
        <taxon>Nostocales</taxon>
        <taxon>Calotrichaceae</taxon>
        <taxon>Brunnivagina</taxon>
    </lineage>
</organism>
<dbReference type="Pfam" id="PF00534">
    <property type="entry name" value="Glycos_transf_1"/>
    <property type="match status" value="1"/>
</dbReference>
<dbReference type="GO" id="GO:0016757">
    <property type="term" value="F:glycosyltransferase activity"/>
    <property type="evidence" value="ECO:0007669"/>
    <property type="project" value="InterPro"/>
</dbReference>
<dbReference type="RefSeq" id="WP_095723464.1">
    <property type="nucleotide sequence ID" value="NZ_NTFS01000266.1"/>
</dbReference>
<evidence type="ECO:0000256" key="1">
    <source>
        <dbReference type="SAM" id="MobiDB-lite"/>
    </source>
</evidence>
<dbReference type="PANTHER" id="PTHR45947">
    <property type="entry name" value="SULFOQUINOVOSYL TRANSFERASE SQD2"/>
    <property type="match status" value="1"/>
</dbReference>
<dbReference type="OrthoDB" id="73743at2"/>
<dbReference type="EMBL" id="NTFS01000266">
    <property type="protein sequence ID" value="PAX52225.1"/>
    <property type="molecule type" value="Genomic_DNA"/>
</dbReference>
<feature type="region of interest" description="Disordered" evidence="1">
    <location>
        <begin position="403"/>
        <end position="426"/>
    </location>
</feature>
<feature type="domain" description="Glycosyl transferase family 1" evidence="2">
    <location>
        <begin position="212"/>
        <end position="376"/>
    </location>
</feature>
<evidence type="ECO:0000259" key="2">
    <source>
        <dbReference type="Pfam" id="PF00534"/>
    </source>
</evidence>
<dbReference type="CDD" id="cd03801">
    <property type="entry name" value="GT4_PimA-like"/>
    <property type="match status" value="1"/>
</dbReference>
<dbReference type="Proteomes" id="UP000218238">
    <property type="component" value="Unassembled WGS sequence"/>
</dbReference>
<proteinExistence type="predicted"/>
<evidence type="ECO:0000313" key="4">
    <source>
        <dbReference type="Proteomes" id="UP000218238"/>
    </source>
</evidence>
<dbReference type="AlphaFoldDB" id="A0A2A2TF12"/>
<keyword evidence="3" id="KW-0808">Transferase</keyword>
<dbReference type="InterPro" id="IPR001296">
    <property type="entry name" value="Glyco_trans_1"/>
</dbReference>
<keyword evidence="4" id="KW-1185">Reference proteome</keyword>
<dbReference type="SUPFAM" id="SSF53756">
    <property type="entry name" value="UDP-Glycosyltransferase/glycogen phosphorylase"/>
    <property type="match status" value="1"/>
</dbReference>
<sequence>MRIAYLTGEYPRATDTFIQREVITLREMGVDIQTFSIRRTRDEHMVGEEQKQERDRTFYILPTNPINLLLVHLNLLLATPKKYLQTLKLACSTSQPGIKGFLYQIFYFLEAGILAQQIKTRQISHLHNHIAEASGTVAMLAAEMGVFTYSFTLHGPYIFFKPYQWRLDEKIKRSQFVACISNYARSQGMIFAPPEKWQYMHIIHCGIDPNLFNVVSHKEPGKRLLFVGRLVAAKGLPILLESLATLQKKHPDILLTVIGDGCDRKLLEQLTIKFGLTQNVKYVGYKSQLEVREQLQQTDIFVMSSFAEGIPVVLMEAMASGVPVVATQIAGVSELVENGVNGYLVPPGDSLSLTENIEKLLTSPETRAIFGTAGREKVEKDFNIRHEIANLHQLMTNSLQNNSEKSTCYKQSDMPPVSRSKKQQISNETITINASSYSTLKR</sequence>